<gene>
    <name evidence="3" type="primary">LOC110594943</name>
</gene>
<evidence type="ECO:0000313" key="3">
    <source>
        <dbReference type="RefSeq" id="XP_021564957.1"/>
    </source>
</evidence>
<protein>
    <submittedName>
        <fullName evidence="3">Syntaphilin-like</fullName>
    </submittedName>
</protein>
<dbReference type="KEGG" id="csyr:110594943"/>
<dbReference type="AlphaFoldDB" id="A0A3Q0DR53"/>
<name>A0A3Q0DR53_CARSF</name>
<feature type="region of interest" description="Disordered" evidence="1">
    <location>
        <begin position="26"/>
        <end position="86"/>
    </location>
</feature>
<organism evidence="2 3">
    <name type="scientific">Carlito syrichta</name>
    <name type="common">Philippine tarsier</name>
    <name type="synonym">Tarsius syrichta</name>
    <dbReference type="NCBI Taxonomy" id="1868482"/>
    <lineage>
        <taxon>Eukaryota</taxon>
        <taxon>Metazoa</taxon>
        <taxon>Chordata</taxon>
        <taxon>Craniata</taxon>
        <taxon>Vertebrata</taxon>
        <taxon>Euteleostomi</taxon>
        <taxon>Mammalia</taxon>
        <taxon>Eutheria</taxon>
        <taxon>Euarchontoglires</taxon>
        <taxon>Primates</taxon>
        <taxon>Haplorrhini</taxon>
        <taxon>Tarsiiformes</taxon>
        <taxon>Tarsiidae</taxon>
        <taxon>Carlito</taxon>
    </lineage>
</organism>
<dbReference type="RefSeq" id="XP_021564957.1">
    <property type="nucleotide sequence ID" value="XM_021709282.1"/>
</dbReference>
<proteinExistence type="predicted"/>
<keyword evidence="2" id="KW-1185">Reference proteome</keyword>
<sequence>MQERAIQTDFVQYQPDLDSILEKVTQAQDCGTDPESGDRHPEPDPHPPGPRDPNSAVVVMMGDELEAPAPITCGPTPQRPGATPNP</sequence>
<dbReference type="Proteomes" id="UP000189704">
    <property type="component" value="Unplaced"/>
</dbReference>
<feature type="non-terminal residue" evidence="3">
    <location>
        <position position="86"/>
    </location>
</feature>
<evidence type="ECO:0000313" key="2">
    <source>
        <dbReference type="Proteomes" id="UP000189704"/>
    </source>
</evidence>
<accession>A0A3Q0DR53</accession>
<evidence type="ECO:0000256" key="1">
    <source>
        <dbReference type="SAM" id="MobiDB-lite"/>
    </source>
</evidence>
<feature type="compositionally biased region" description="Basic and acidic residues" evidence="1">
    <location>
        <begin position="36"/>
        <end position="45"/>
    </location>
</feature>
<reference evidence="3" key="1">
    <citation type="submission" date="2025-08" db="UniProtKB">
        <authorList>
            <consortium name="RefSeq"/>
        </authorList>
    </citation>
    <scope>IDENTIFICATION</scope>
</reference>
<dbReference type="GeneID" id="110594943"/>